<dbReference type="EMBL" id="BAABBN010000007">
    <property type="protein sequence ID" value="GAA3927910.1"/>
    <property type="molecule type" value="Genomic_DNA"/>
</dbReference>
<dbReference type="InterPro" id="IPR015943">
    <property type="entry name" value="WD40/YVTN_repeat-like_dom_sf"/>
</dbReference>
<comment type="caution">
    <text evidence="5">The sequence shown here is derived from an EMBL/GenBank/DDBJ whole genome shotgun (WGS) entry which is preliminary data.</text>
</comment>
<keyword evidence="1" id="KW-0175">Coiled coil</keyword>
<dbReference type="InterPro" id="IPR011047">
    <property type="entry name" value="Quinoprotein_ADH-like_sf"/>
</dbReference>
<evidence type="ECO:0000256" key="2">
    <source>
        <dbReference type="SAM" id="MobiDB-lite"/>
    </source>
</evidence>
<dbReference type="RefSeq" id="WP_344798912.1">
    <property type="nucleotide sequence ID" value="NZ_BAABBN010000007.1"/>
</dbReference>
<keyword evidence="6" id="KW-1185">Reference proteome</keyword>
<dbReference type="PROSITE" id="PS50234">
    <property type="entry name" value="VWFA"/>
    <property type="match status" value="1"/>
</dbReference>
<sequence>MTNLKYSVMPKLVAFLLVLLSSGGVTADDTEIYVAPSNGVKSNVLLLIDTSGSMDGKVRITNPDTYGSEYTPIPSYISSQYHTPFNHKDYKALTRMQLVKDVATDLILKTDKINISLMEYNKIAGGKVSLASEDIDLVDANGVATTKKEFIEKLYNFGTPNWTPLSEAYHEAALYYMGKPPKYHNTSDETGYYNRDGDWVRVIQSASSSKSVQSSLNNGTYRSPIINECQLDNNIIVFTDGAPTFDEGSNSDIQTLYKSVGSTGDGLSASCSGNGGCMDELAYYLRNTDVIDNSKLDKTQRITTYPIGFGFKEGSNEEKLLNSVARHGQDDPNAKAYTPSGAAGLSAALQDIFNEIQDKAATFTAPVVSINAANRLEHREEVYFALFKPQSEAQWVGNIKRYRIDASGTITDVNKNDAVDEDTGFFKDNAKSWWSSETDGKTVSKGGAAENLTANRTVYTNTGSSSDLSDSSNALSYSNSDLTKEMLRIADETDAYHKKLLDWAGGKNDSGAASHYLADPLHSQPVVIGKTLYYGDNMGYLHGINTEDGTERFAFIPQDLLPNLKKYYENQVGLGKVYGLDGDITPITVNNRTYLIVGMRRGGHNYYAVDVTGDTSKPVLKWVINGETGDFAELGQTWSKPTEGLVKVNGTEKQVLIFAGGYDRNQDPAYTNVDPFELAKRQQAVKDAQEAVNAKISAIGSAAASADAVIANKQSALDQAEQDVIDRKADFDLAVQLVADKQKALDQAKGADPELQEKLNQANNELQIAKDNVAEKQIEIDIINQWFDDNPWAWLFERDKYTKKRNELNQLRQELETLENIEQEKQYIVYDLEDQISGGGDVSEEEEALKRAKEAQERADQAHKDAIDLAREAKGDLEEAIQDKEDHLKILDEELVVLRDRLADSEDALDEISGGVKTEKDTIGRAVFVVDAATGQRLWSAGPDASHDLRMTGMDYSFPADLTLGDLDNNGLTDFVVAADVRGGVWRFDFVEDDLSKARGGKIADLGNGSSTNPARFYNRPDVALFNPRGGASFRVNFAPSTRDDLPSDASDEEREAPPKGSAFLTISLGSGYRAHPLTTDDSDKFFSIWDPYVTELPPKNYEYVAVREDDLELKSTHLLTRTDLYDASSNLLQTGTGDTATTKGTKSIARDNLKSKNGWYFAMQANEKVLSDSLTFNGTLFFTAFTPKNATETCGTDLGSNRAYAVNVIDATAVFALDDEGEFITNNSSGTVDRMMTLKQQGIAADPSVIFTPKESEVSKGEDGTTEKVKTTSPILCFGPYCTDIVNNTPLMTTYWLEYE</sequence>
<feature type="domain" description="VWFA" evidence="4">
    <location>
        <begin position="43"/>
        <end position="356"/>
    </location>
</feature>
<proteinExistence type="predicted"/>
<dbReference type="Proteomes" id="UP001501565">
    <property type="component" value="Unassembled WGS sequence"/>
</dbReference>
<feature type="signal peptide" evidence="3">
    <location>
        <begin position="1"/>
        <end position="27"/>
    </location>
</feature>
<dbReference type="InterPro" id="IPR002035">
    <property type="entry name" value="VWF_A"/>
</dbReference>
<evidence type="ECO:0000313" key="6">
    <source>
        <dbReference type="Proteomes" id="UP001501565"/>
    </source>
</evidence>
<feature type="coiled-coil region" evidence="1">
    <location>
        <begin position="703"/>
        <end position="908"/>
    </location>
</feature>
<evidence type="ECO:0000256" key="3">
    <source>
        <dbReference type="SAM" id="SignalP"/>
    </source>
</evidence>
<keyword evidence="3" id="KW-0732">Signal</keyword>
<dbReference type="Gene3D" id="3.40.50.410">
    <property type="entry name" value="von Willebrand factor, type A domain"/>
    <property type="match status" value="1"/>
</dbReference>
<organism evidence="5 6">
    <name type="scientific">Litoribacillus peritrichatus</name>
    <dbReference type="NCBI Taxonomy" id="718191"/>
    <lineage>
        <taxon>Bacteria</taxon>
        <taxon>Pseudomonadati</taxon>
        <taxon>Pseudomonadota</taxon>
        <taxon>Gammaproteobacteria</taxon>
        <taxon>Oceanospirillales</taxon>
        <taxon>Oceanospirillaceae</taxon>
        <taxon>Litoribacillus</taxon>
    </lineage>
</organism>
<dbReference type="SUPFAM" id="SSF53300">
    <property type="entry name" value="vWA-like"/>
    <property type="match status" value="1"/>
</dbReference>
<accession>A0ABP7MQM1</accession>
<dbReference type="SUPFAM" id="SSF50998">
    <property type="entry name" value="Quinoprotein alcohol dehydrogenase-like"/>
    <property type="match status" value="1"/>
</dbReference>
<dbReference type="Gene3D" id="2.130.10.10">
    <property type="entry name" value="YVTN repeat-like/Quinoprotein amine dehydrogenase"/>
    <property type="match status" value="1"/>
</dbReference>
<gene>
    <name evidence="5" type="ORF">GCM10022277_25440</name>
</gene>
<evidence type="ECO:0000259" key="4">
    <source>
        <dbReference type="PROSITE" id="PS50234"/>
    </source>
</evidence>
<evidence type="ECO:0000313" key="5">
    <source>
        <dbReference type="EMBL" id="GAA3927910.1"/>
    </source>
</evidence>
<reference evidence="6" key="1">
    <citation type="journal article" date="2019" name="Int. J. Syst. Evol. Microbiol.">
        <title>The Global Catalogue of Microorganisms (GCM) 10K type strain sequencing project: providing services to taxonomists for standard genome sequencing and annotation.</title>
        <authorList>
            <consortium name="The Broad Institute Genomics Platform"/>
            <consortium name="The Broad Institute Genome Sequencing Center for Infectious Disease"/>
            <person name="Wu L."/>
            <person name="Ma J."/>
        </authorList>
    </citation>
    <scope>NUCLEOTIDE SEQUENCE [LARGE SCALE GENOMIC DNA]</scope>
    <source>
        <strain evidence="6">JCM 17551</strain>
    </source>
</reference>
<feature type="region of interest" description="Disordered" evidence="2">
    <location>
        <begin position="1038"/>
        <end position="1061"/>
    </location>
</feature>
<feature type="chain" id="PRO_5047319265" description="VWFA domain-containing protein" evidence="3">
    <location>
        <begin position="28"/>
        <end position="1301"/>
    </location>
</feature>
<protein>
    <recommendedName>
        <fullName evidence="4">VWFA domain-containing protein</fullName>
    </recommendedName>
</protein>
<dbReference type="InterPro" id="IPR036465">
    <property type="entry name" value="vWFA_dom_sf"/>
</dbReference>
<name>A0ABP7MQM1_9GAMM</name>
<evidence type="ECO:0000256" key="1">
    <source>
        <dbReference type="SAM" id="Coils"/>
    </source>
</evidence>